<evidence type="ECO:0000313" key="1">
    <source>
        <dbReference type="EnsemblMetazoa" id="Aqu2.1.03416_001"/>
    </source>
</evidence>
<protein>
    <submittedName>
        <fullName evidence="1">Uncharacterized protein</fullName>
    </submittedName>
</protein>
<reference evidence="1" key="1">
    <citation type="submission" date="2017-05" db="UniProtKB">
        <authorList>
            <consortium name="EnsemblMetazoa"/>
        </authorList>
    </citation>
    <scope>IDENTIFICATION</scope>
</reference>
<dbReference type="EnsemblMetazoa" id="Aqu2.1.03416_001">
    <property type="protein sequence ID" value="Aqu2.1.03416_001"/>
    <property type="gene ID" value="Aqu2.1.03416"/>
</dbReference>
<proteinExistence type="predicted"/>
<dbReference type="AlphaFoldDB" id="A0A1X7SMV6"/>
<name>A0A1X7SMV6_AMPQE</name>
<organism evidence="1">
    <name type="scientific">Amphimedon queenslandica</name>
    <name type="common">Sponge</name>
    <dbReference type="NCBI Taxonomy" id="400682"/>
    <lineage>
        <taxon>Eukaryota</taxon>
        <taxon>Metazoa</taxon>
        <taxon>Porifera</taxon>
        <taxon>Demospongiae</taxon>
        <taxon>Heteroscleromorpha</taxon>
        <taxon>Haplosclerida</taxon>
        <taxon>Niphatidae</taxon>
        <taxon>Amphimedon</taxon>
    </lineage>
</organism>
<accession>A0A1X7SMV6</accession>
<sequence length="26" mass="2712">SSSHAFLSPLLLVLAISLSAIDVTTR</sequence>
<dbReference type="InParanoid" id="A0A1X7SMV6"/>